<dbReference type="InterPro" id="IPR046826">
    <property type="entry name" value="PDH_N"/>
</dbReference>
<dbReference type="Pfam" id="PF02153">
    <property type="entry name" value="PDH_N"/>
    <property type="match status" value="1"/>
</dbReference>
<dbReference type="InterPro" id="IPR059064">
    <property type="entry name" value="TYRAAT2_C"/>
</dbReference>
<feature type="domain" description="Prephenate/arogenate dehydrogenase" evidence="4">
    <location>
        <begin position="11"/>
        <end position="294"/>
    </location>
</feature>
<dbReference type="SUPFAM" id="SSF51735">
    <property type="entry name" value="NAD(P)-binding Rossmann-fold domains"/>
    <property type="match status" value="1"/>
</dbReference>
<dbReference type="PROSITE" id="PS51176">
    <property type="entry name" value="PDH_ADH"/>
    <property type="match status" value="1"/>
</dbReference>
<dbReference type="Pfam" id="PF26213">
    <property type="entry name" value="TYRAAT1_C"/>
    <property type="match status" value="1"/>
</dbReference>
<dbReference type="InterPro" id="IPR036291">
    <property type="entry name" value="NAD(P)-bd_dom_sf"/>
</dbReference>
<name>A0ABN9R9H3_9DINO</name>
<evidence type="ECO:0000313" key="5">
    <source>
        <dbReference type="EMBL" id="CAK0815145.1"/>
    </source>
</evidence>
<evidence type="ECO:0000313" key="6">
    <source>
        <dbReference type="Proteomes" id="UP001189429"/>
    </source>
</evidence>
<dbReference type="InterPro" id="IPR003099">
    <property type="entry name" value="Prephen_DH"/>
</dbReference>
<dbReference type="SUPFAM" id="SSF48179">
    <property type="entry name" value="6-phosphogluconate dehydrogenase C-terminal domain-like"/>
    <property type="match status" value="1"/>
</dbReference>
<comment type="caution">
    <text evidence="5">The sequence shown here is derived from an EMBL/GenBank/DDBJ whole genome shotgun (WGS) entry which is preliminary data.</text>
</comment>
<dbReference type="InterPro" id="IPR008927">
    <property type="entry name" value="6-PGluconate_DH-like_C_sf"/>
</dbReference>
<feature type="region of interest" description="Disordered" evidence="3">
    <location>
        <begin position="278"/>
        <end position="302"/>
    </location>
</feature>
<dbReference type="Proteomes" id="UP001189429">
    <property type="component" value="Unassembled WGS sequence"/>
</dbReference>
<dbReference type="InterPro" id="IPR045011">
    <property type="entry name" value="TYRAAT1/2"/>
</dbReference>
<keyword evidence="6" id="KW-1185">Reference proteome</keyword>
<keyword evidence="2" id="KW-0175">Coiled coil</keyword>
<keyword evidence="1" id="KW-0560">Oxidoreductase</keyword>
<gene>
    <name evidence="5" type="ORF">PCOR1329_LOCUS18554</name>
</gene>
<proteinExistence type="predicted"/>
<reference evidence="5" key="1">
    <citation type="submission" date="2023-10" db="EMBL/GenBank/DDBJ databases">
        <authorList>
            <person name="Chen Y."/>
            <person name="Shah S."/>
            <person name="Dougan E. K."/>
            <person name="Thang M."/>
            <person name="Chan C."/>
        </authorList>
    </citation>
    <scope>NUCLEOTIDE SEQUENCE [LARGE SCALE GENOMIC DNA]</scope>
</reference>
<dbReference type="EMBL" id="CAUYUJ010005847">
    <property type="protein sequence ID" value="CAK0815145.1"/>
    <property type="molecule type" value="Genomic_DNA"/>
</dbReference>
<protein>
    <recommendedName>
        <fullName evidence="4">Prephenate/arogenate dehydrogenase domain-containing protein</fullName>
    </recommendedName>
</protein>
<sequence>MERQASSTECWHDDVEAANAELRAAEAELERAKQRILAAERAVGVARRLKILIAAAIGAYYTRDINVALENDPHVVIFCTSVLSTAKVLEKFPKEALAGRLVVDVLSVKEYPKSLLLEEMPSSADILCTHPMFGPQSGKDGWQNLPFVYEKVRISSPRGAVICTEFLRIWSDAGCRMVEMTCEEHDRHAAATQFITHTTGRLLAELAPETTPINTKGYESLLQLVSNTTGDSFDLYCGLFYYNSFSKAQLEKLEDGLKRVKESLFAFEAEQIKEDGGPQAKWVLSPSGSKPACSGKAGVSQS</sequence>
<feature type="coiled-coil region" evidence="2">
    <location>
        <begin position="8"/>
        <end position="42"/>
    </location>
</feature>
<dbReference type="PANTHER" id="PTHR43207">
    <property type="entry name" value="AROGENATE DEHYDROGENASE-RELATED"/>
    <property type="match status" value="1"/>
</dbReference>
<evidence type="ECO:0000259" key="4">
    <source>
        <dbReference type="PROSITE" id="PS51176"/>
    </source>
</evidence>
<accession>A0ABN9R9H3</accession>
<organism evidence="5 6">
    <name type="scientific">Prorocentrum cordatum</name>
    <dbReference type="NCBI Taxonomy" id="2364126"/>
    <lineage>
        <taxon>Eukaryota</taxon>
        <taxon>Sar</taxon>
        <taxon>Alveolata</taxon>
        <taxon>Dinophyceae</taxon>
        <taxon>Prorocentrales</taxon>
        <taxon>Prorocentraceae</taxon>
        <taxon>Prorocentrum</taxon>
    </lineage>
</organism>
<evidence type="ECO:0000256" key="2">
    <source>
        <dbReference type="SAM" id="Coils"/>
    </source>
</evidence>
<dbReference type="Gene3D" id="3.40.50.720">
    <property type="entry name" value="NAD(P)-binding Rossmann-like Domain"/>
    <property type="match status" value="1"/>
</dbReference>
<evidence type="ECO:0000256" key="3">
    <source>
        <dbReference type="SAM" id="MobiDB-lite"/>
    </source>
</evidence>
<evidence type="ECO:0000256" key="1">
    <source>
        <dbReference type="ARBA" id="ARBA00023002"/>
    </source>
</evidence>
<dbReference type="PANTHER" id="PTHR43207:SF4">
    <property type="entry name" value="AROGENATE DEHYDROGENASE 2, CHLOROPLASTIC"/>
    <property type="match status" value="1"/>
</dbReference>